<gene>
    <name evidence="1" type="ORF">SAMN05192585_10378</name>
</gene>
<protein>
    <submittedName>
        <fullName evidence="1">Uncharacterized protein</fullName>
    </submittedName>
</protein>
<organism evidence="1 2">
    <name type="scientific">Acetanaerobacterium elongatum</name>
    <dbReference type="NCBI Taxonomy" id="258515"/>
    <lineage>
        <taxon>Bacteria</taxon>
        <taxon>Bacillati</taxon>
        <taxon>Bacillota</taxon>
        <taxon>Clostridia</taxon>
        <taxon>Eubacteriales</taxon>
        <taxon>Oscillospiraceae</taxon>
        <taxon>Acetanaerobacterium</taxon>
    </lineage>
</organism>
<dbReference type="Proteomes" id="UP000199182">
    <property type="component" value="Unassembled WGS sequence"/>
</dbReference>
<sequence>MYSNRLLFFVAVFHIIQLRIDIIIQNLWKLLFHVEEYLFDNKV</sequence>
<name>A0A1G9V7X5_9FIRM</name>
<accession>A0A1G9V7X5</accession>
<keyword evidence="2" id="KW-1185">Reference proteome</keyword>
<dbReference type="EMBL" id="FNID01000003">
    <property type="protein sequence ID" value="SDM68156.1"/>
    <property type="molecule type" value="Genomic_DNA"/>
</dbReference>
<dbReference type="AlphaFoldDB" id="A0A1G9V7X5"/>
<reference evidence="1 2" key="1">
    <citation type="submission" date="2016-10" db="EMBL/GenBank/DDBJ databases">
        <authorList>
            <person name="de Groot N.N."/>
        </authorList>
    </citation>
    <scope>NUCLEOTIDE SEQUENCE [LARGE SCALE GENOMIC DNA]</scope>
    <source>
        <strain evidence="1 2">CGMCC 1.5012</strain>
    </source>
</reference>
<proteinExistence type="predicted"/>
<evidence type="ECO:0000313" key="2">
    <source>
        <dbReference type="Proteomes" id="UP000199182"/>
    </source>
</evidence>
<evidence type="ECO:0000313" key="1">
    <source>
        <dbReference type="EMBL" id="SDM68156.1"/>
    </source>
</evidence>